<reference evidence="2" key="1">
    <citation type="submission" date="2022-11" db="EMBL/GenBank/DDBJ databases">
        <authorList>
            <person name="Kikuchi T."/>
        </authorList>
    </citation>
    <scope>NUCLEOTIDE SEQUENCE</scope>
    <source>
        <strain evidence="2">PS1010</strain>
    </source>
</reference>
<dbReference type="Pfam" id="PF10318">
    <property type="entry name" value="7TM_GPCR_Srh"/>
    <property type="match status" value="1"/>
</dbReference>
<dbReference type="EMBL" id="CANHGI010000006">
    <property type="protein sequence ID" value="CAI5453966.1"/>
    <property type="molecule type" value="Genomic_DNA"/>
</dbReference>
<name>A0A9P1IZL5_9PELO</name>
<keyword evidence="1" id="KW-0472">Membrane</keyword>
<feature type="transmembrane region" description="Helical" evidence="1">
    <location>
        <begin position="179"/>
        <end position="208"/>
    </location>
</feature>
<organism evidence="2 3">
    <name type="scientific">Caenorhabditis angaria</name>
    <dbReference type="NCBI Taxonomy" id="860376"/>
    <lineage>
        <taxon>Eukaryota</taxon>
        <taxon>Metazoa</taxon>
        <taxon>Ecdysozoa</taxon>
        <taxon>Nematoda</taxon>
        <taxon>Chromadorea</taxon>
        <taxon>Rhabditida</taxon>
        <taxon>Rhabditina</taxon>
        <taxon>Rhabditomorpha</taxon>
        <taxon>Rhabditoidea</taxon>
        <taxon>Rhabditidae</taxon>
        <taxon>Peloderinae</taxon>
        <taxon>Caenorhabditis</taxon>
    </lineage>
</organism>
<accession>A0A9P1IZL5</accession>
<feature type="transmembrane region" description="Helical" evidence="1">
    <location>
        <begin position="7"/>
        <end position="25"/>
    </location>
</feature>
<evidence type="ECO:0008006" key="4">
    <source>
        <dbReference type="Google" id="ProtNLM"/>
    </source>
</evidence>
<feature type="transmembrane region" description="Helical" evidence="1">
    <location>
        <begin position="72"/>
        <end position="93"/>
    </location>
</feature>
<dbReference type="InterPro" id="IPR019422">
    <property type="entry name" value="7TM_GPCR_serpentine_rcpt_Srh"/>
</dbReference>
<comment type="caution">
    <text evidence="2">The sequence shown here is derived from an EMBL/GenBank/DDBJ whole genome shotgun (WGS) entry which is preliminary data.</text>
</comment>
<evidence type="ECO:0000313" key="2">
    <source>
        <dbReference type="EMBL" id="CAI5453966.1"/>
    </source>
</evidence>
<feature type="transmembrane region" description="Helical" evidence="1">
    <location>
        <begin position="214"/>
        <end position="235"/>
    </location>
</feature>
<dbReference type="PANTHER" id="PTHR47405">
    <property type="entry name" value="SERPENTINE RECEPTOR, CLASS H-RELATED"/>
    <property type="match status" value="1"/>
</dbReference>
<dbReference type="Proteomes" id="UP001152747">
    <property type="component" value="Unassembled WGS sequence"/>
</dbReference>
<feature type="transmembrane region" description="Helical" evidence="1">
    <location>
        <begin position="134"/>
        <end position="159"/>
    </location>
</feature>
<evidence type="ECO:0000313" key="3">
    <source>
        <dbReference type="Proteomes" id="UP001152747"/>
    </source>
</evidence>
<keyword evidence="3" id="KW-1185">Reference proteome</keyword>
<keyword evidence="1" id="KW-0812">Transmembrane</keyword>
<dbReference type="OrthoDB" id="5819469at2759"/>
<sequence length="276" mass="31689">MEIHINIVWEVVVILPQVAICGLGFGKNNGYIMYVIMVYMTVLTGVSAFQLLDYRMKVVTTSHHSRLKFWNYFILGICLASCSICMTTLLAAYPEMTDQISLKLKLQKKFPSFPDVFWCDNCIFLDFDSKYLKVFLIFGIFSAFTGGLYSITTTFISIIGLKSLQFTMSHRTLNLQKNFLWSLFLMTLVHVTFIAIPVMLFFLSHFIYIDEKRVGYIFIMLISQHGSGATLVLILTNTSINNVIKSTLQICCLKFRKSFKCHSRVELQNNVVSFIE</sequence>
<protein>
    <recommendedName>
        <fullName evidence="4">Serpentine Receptor, class H</fullName>
    </recommendedName>
</protein>
<dbReference type="AlphaFoldDB" id="A0A9P1IZL5"/>
<proteinExistence type="predicted"/>
<gene>
    <name evidence="2" type="ORF">CAMP_LOCUS16603</name>
</gene>
<keyword evidence="1" id="KW-1133">Transmembrane helix</keyword>
<dbReference type="PANTHER" id="PTHR47405:SF2">
    <property type="entry name" value="SERPENTINE RECEPTOR, CLASS H"/>
    <property type="match status" value="1"/>
</dbReference>
<evidence type="ECO:0000256" key="1">
    <source>
        <dbReference type="SAM" id="Phobius"/>
    </source>
</evidence>
<feature type="transmembrane region" description="Helical" evidence="1">
    <location>
        <begin position="31"/>
        <end position="52"/>
    </location>
</feature>